<dbReference type="InterPro" id="IPR009776">
    <property type="entry name" value="Spore_0_M"/>
</dbReference>
<comment type="caution">
    <text evidence="1">The sequence shown here is derived from an EMBL/GenBank/DDBJ whole genome shotgun (WGS) entry which is preliminary data.</text>
</comment>
<reference evidence="1" key="1">
    <citation type="submission" date="2023-03" db="EMBL/GenBank/DDBJ databases">
        <title>Actinoallomurus iriomotensis NBRC 103681.</title>
        <authorList>
            <person name="Ichikawa N."/>
            <person name="Sato H."/>
            <person name="Tonouchi N."/>
        </authorList>
    </citation>
    <scope>NUCLEOTIDE SEQUENCE</scope>
    <source>
        <strain evidence="1">NBRC 103681</strain>
    </source>
</reference>
<dbReference type="PANTHER" id="PTHR40053:SF1">
    <property type="entry name" value="SPORULATION-CONTROL PROTEIN SPO0M"/>
    <property type="match status" value="1"/>
</dbReference>
<protein>
    <recommendedName>
        <fullName evidence="3">Sporulation-control protein</fullName>
    </recommendedName>
</protein>
<name>A0A9W6RI71_9ACTN</name>
<evidence type="ECO:0008006" key="3">
    <source>
        <dbReference type="Google" id="ProtNLM"/>
    </source>
</evidence>
<dbReference type="PANTHER" id="PTHR40053">
    <property type="entry name" value="SPORULATION-CONTROL PROTEIN SPO0M"/>
    <property type="match status" value="1"/>
</dbReference>
<proteinExistence type="predicted"/>
<dbReference type="Proteomes" id="UP001165135">
    <property type="component" value="Unassembled WGS sequence"/>
</dbReference>
<gene>
    <name evidence="1" type="ORF">Airi01_045310</name>
</gene>
<dbReference type="EMBL" id="BSTJ01000005">
    <property type="protein sequence ID" value="GLY76264.1"/>
    <property type="molecule type" value="Genomic_DNA"/>
</dbReference>
<organism evidence="1 2">
    <name type="scientific">Actinoallomurus iriomotensis</name>
    <dbReference type="NCBI Taxonomy" id="478107"/>
    <lineage>
        <taxon>Bacteria</taxon>
        <taxon>Bacillati</taxon>
        <taxon>Actinomycetota</taxon>
        <taxon>Actinomycetes</taxon>
        <taxon>Streptosporangiales</taxon>
        <taxon>Thermomonosporaceae</taxon>
        <taxon>Actinoallomurus</taxon>
    </lineage>
</organism>
<evidence type="ECO:0000313" key="2">
    <source>
        <dbReference type="Proteomes" id="UP001165135"/>
    </source>
</evidence>
<accession>A0A9W6RI71</accession>
<evidence type="ECO:0000313" key="1">
    <source>
        <dbReference type="EMBL" id="GLY76264.1"/>
    </source>
</evidence>
<dbReference type="AlphaFoldDB" id="A0A9W6RI71"/>
<sequence>MFKGLRKWTGGEAVEVDTQVLTGVVRPGDTFTGQVVLRAVGKDVQVETVVLRAVAEYAHLDTGEAETDEIGCEYLDGPFVVPEGCEHRVRFSMRLPWETPITELAGQALGPLVRLRTLLEDEDAQDDADHDLIHVAALPLHETIMDAFAAAGWTFPSSRLVGERVPAADQIFDFHQSFTLAERGPTGGGPGDLEVVFLTNAVGCEVFVRSAAPEGRYWNDKPPARRFVAAHHDLDRVDRSAEIQRWIREIVHR</sequence>
<dbReference type="Pfam" id="PF07070">
    <property type="entry name" value="Spo0M"/>
    <property type="match status" value="1"/>
</dbReference>